<feature type="chain" id="PRO_5045806945" description="Secreted protein" evidence="1">
    <location>
        <begin position="27"/>
        <end position="97"/>
    </location>
</feature>
<evidence type="ECO:0000313" key="2">
    <source>
        <dbReference type="EMBL" id="MEQ2299325.1"/>
    </source>
</evidence>
<keyword evidence="1" id="KW-0732">Signal</keyword>
<sequence>MFKAIYVLRISFPISCLHLYLHLAGSFLLPSPPGPSRKHTLSTLQCKHLLNELIPVCSELTLNRTAPKEPSTNLDPECLFPWRPDQTYLLENHPLRS</sequence>
<evidence type="ECO:0008006" key="4">
    <source>
        <dbReference type="Google" id="ProtNLM"/>
    </source>
</evidence>
<organism evidence="2 3">
    <name type="scientific">Ameca splendens</name>
    <dbReference type="NCBI Taxonomy" id="208324"/>
    <lineage>
        <taxon>Eukaryota</taxon>
        <taxon>Metazoa</taxon>
        <taxon>Chordata</taxon>
        <taxon>Craniata</taxon>
        <taxon>Vertebrata</taxon>
        <taxon>Euteleostomi</taxon>
        <taxon>Actinopterygii</taxon>
        <taxon>Neopterygii</taxon>
        <taxon>Teleostei</taxon>
        <taxon>Neoteleostei</taxon>
        <taxon>Acanthomorphata</taxon>
        <taxon>Ovalentaria</taxon>
        <taxon>Atherinomorphae</taxon>
        <taxon>Cyprinodontiformes</taxon>
        <taxon>Goodeidae</taxon>
        <taxon>Ameca</taxon>
    </lineage>
</organism>
<evidence type="ECO:0000313" key="3">
    <source>
        <dbReference type="Proteomes" id="UP001469553"/>
    </source>
</evidence>
<reference evidence="2 3" key="1">
    <citation type="submission" date="2021-06" db="EMBL/GenBank/DDBJ databases">
        <authorList>
            <person name="Palmer J.M."/>
        </authorList>
    </citation>
    <scope>NUCLEOTIDE SEQUENCE [LARGE SCALE GENOMIC DNA]</scope>
    <source>
        <strain evidence="2 3">AS_MEX2019</strain>
        <tissue evidence="2">Muscle</tissue>
    </source>
</reference>
<evidence type="ECO:0000256" key="1">
    <source>
        <dbReference type="SAM" id="SignalP"/>
    </source>
</evidence>
<protein>
    <recommendedName>
        <fullName evidence="4">Secreted protein</fullName>
    </recommendedName>
</protein>
<proteinExistence type="predicted"/>
<dbReference type="Proteomes" id="UP001469553">
    <property type="component" value="Unassembled WGS sequence"/>
</dbReference>
<name>A0ABV0Z0C7_9TELE</name>
<gene>
    <name evidence="2" type="ORF">AMECASPLE_014055</name>
</gene>
<accession>A0ABV0Z0C7</accession>
<dbReference type="EMBL" id="JAHRIP010047965">
    <property type="protein sequence ID" value="MEQ2299325.1"/>
    <property type="molecule type" value="Genomic_DNA"/>
</dbReference>
<comment type="caution">
    <text evidence="2">The sequence shown here is derived from an EMBL/GenBank/DDBJ whole genome shotgun (WGS) entry which is preliminary data.</text>
</comment>
<keyword evidence="3" id="KW-1185">Reference proteome</keyword>
<feature type="signal peptide" evidence="1">
    <location>
        <begin position="1"/>
        <end position="26"/>
    </location>
</feature>